<dbReference type="AlphaFoldDB" id="A0A9D4EJ24"/>
<protein>
    <submittedName>
        <fullName evidence="1">Uncharacterized protein</fullName>
    </submittedName>
</protein>
<sequence>MTGRFSIPTDVPCSVENLAIVKEAIDERLKSAQCVMNGNCTQLVKTNCEQSSRKRRATETLGIIIELQAQLPFDGSGLNVDAMVKGKGKIYV</sequence>
<evidence type="ECO:0000313" key="1">
    <source>
        <dbReference type="EMBL" id="KAH3780601.1"/>
    </source>
</evidence>
<dbReference type="EMBL" id="JAIWYP010000008">
    <property type="protein sequence ID" value="KAH3780601.1"/>
    <property type="molecule type" value="Genomic_DNA"/>
</dbReference>
<gene>
    <name evidence="1" type="ORF">DPMN_158419</name>
</gene>
<keyword evidence="2" id="KW-1185">Reference proteome</keyword>
<comment type="caution">
    <text evidence="1">The sequence shown here is derived from an EMBL/GenBank/DDBJ whole genome shotgun (WGS) entry which is preliminary data.</text>
</comment>
<evidence type="ECO:0000313" key="2">
    <source>
        <dbReference type="Proteomes" id="UP000828390"/>
    </source>
</evidence>
<organism evidence="1 2">
    <name type="scientific">Dreissena polymorpha</name>
    <name type="common">Zebra mussel</name>
    <name type="synonym">Mytilus polymorpha</name>
    <dbReference type="NCBI Taxonomy" id="45954"/>
    <lineage>
        <taxon>Eukaryota</taxon>
        <taxon>Metazoa</taxon>
        <taxon>Spiralia</taxon>
        <taxon>Lophotrochozoa</taxon>
        <taxon>Mollusca</taxon>
        <taxon>Bivalvia</taxon>
        <taxon>Autobranchia</taxon>
        <taxon>Heteroconchia</taxon>
        <taxon>Euheterodonta</taxon>
        <taxon>Imparidentia</taxon>
        <taxon>Neoheterodontei</taxon>
        <taxon>Myida</taxon>
        <taxon>Dreissenoidea</taxon>
        <taxon>Dreissenidae</taxon>
        <taxon>Dreissena</taxon>
    </lineage>
</organism>
<accession>A0A9D4EJ24</accession>
<name>A0A9D4EJ24_DREPO</name>
<proteinExistence type="predicted"/>
<reference evidence="1" key="1">
    <citation type="journal article" date="2019" name="bioRxiv">
        <title>The Genome of the Zebra Mussel, Dreissena polymorpha: A Resource for Invasive Species Research.</title>
        <authorList>
            <person name="McCartney M.A."/>
            <person name="Auch B."/>
            <person name="Kono T."/>
            <person name="Mallez S."/>
            <person name="Zhang Y."/>
            <person name="Obille A."/>
            <person name="Becker A."/>
            <person name="Abrahante J.E."/>
            <person name="Garbe J."/>
            <person name="Badalamenti J.P."/>
            <person name="Herman A."/>
            <person name="Mangelson H."/>
            <person name="Liachko I."/>
            <person name="Sullivan S."/>
            <person name="Sone E.D."/>
            <person name="Koren S."/>
            <person name="Silverstein K.A.T."/>
            <person name="Beckman K.B."/>
            <person name="Gohl D.M."/>
        </authorList>
    </citation>
    <scope>NUCLEOTIDE SEQUENCE</scope>
    <source>
        <strain evidence="1">Duluth1</strain>
        <tissue evidence="1">Whole animal</tissue>
    </source>
</reference>
<reference evidence="1" key="2">
    <citation type="submission" date="2020-11" db="EMBL/GenBank/DDBJ databases">
        <authorList>
            <person name="McCartney M.A."/>
            <person name="Auch B."/>
            <person name="Kono T."/>
            <person name="Mallez S."/>
            <person name="Becker A."/>
            <person name="Gohl D.M."/>
            <person name="Silverstein K.A.T."/>
            <person name="Koren S."/>
            <person name="Bechman K.B."/>
            <person name="Herman A."/>
            <person name="Abrahante J.E."/>
            <person name="Garbe J."/>
        </authorList>
    </citation>
    <scope>NUCLEOTIDE SEQUENCE</scope>
    <source>
        <strain evidence="1">Duluth1</strain>
        <tissue evidence="1">Whole animal</tissue>
    </source>
</reference>
<dbReference type="Proteomes" id="UP000828390">
    <property type="component" value="Unassembled WGS sequence"/>
</dbReference>